<proteinExistence type="predicted"/>
<evidence type="ECO:0000313" key="3">
    <source>
        <dbReference type="Proteomes" id="UP000276215"/>
    </source>
</evidence>
<feature type="non-terminal residue" evidence="2">
    <location>
        <position position="50"/>
    </location>
</feature>
<accession>A0A3N4JUI9</accession>
<keyword evidence="3" id="KW-1185">Reference proteome</keyword>
<protein>
    <submittedName>
        <fullName evidence="2">Uncharacterized protein</fullName>
    </submittedName>
</protein>
<reference evidence="2 3" key="1">
    <citation type="journal article" date="2018" name="Nat. Ecol. Evol.">
        <title>Pezizomycetes genomes reveal the molecular basis of ectomycorrhizal truffle lifestyle.</title>
        <authorList>
            <person name="Murat C."/>
            <person name="Payen T."/>
            <person name="Noel B."/>
            <person name="Kuo A."/>
            <person name="Morin E."/>
            <person name="Chen J."/>
            <person name="Kohler A."/>
            <person name="Krizsan K."/>
            <person name="Balestrini R."/>
            <person name="Da Silva C."/>
            <person name="Montanini B."/>
            <person name="Hainaut M."/>
            <person name="Levati E."/>
            <person name="Barry K.W."/>
            <person name="Belfiori B."/>
            <person name="Cichocki N."/>
            <person name="Clum A."/>
            <person name="Dockter R.B."/>
            <person name="Fauchery L."/>
            <person name="Guy J."/>
            <person name="Iotti M."/>
            <person name="Le Tacon F."/>
            <person name="Lindquist E.A."/>
            <person name="Lipzen A."/>
            <person name="Malagnac F."/>
            <person name="Mello A."/>
            <person name="Molinier V."/>
            <person name="Miyauchi S."/>
            <person name="Poulain J."/>
            <person name="Riccioni C."/>
            <person name="Rubini A."/>
            <person name="Sitrit Y."/>
            <person name="Splivallo R."/>
            <person name="Traeger S."/>
            <person name="Wang M."/>
            <person name="Zifcakova L."/>
            <person name="Wipf D."/>
            <person name="Zambonelli A."/>
            <person name="Paolocci F."/>
            <person name="Nowrousian M."/>
            <person name="Ottonello S."/>
            <person name="Baldrian P."/>
            <person name="Spatafora J.W."/>
            <person name="Henrissat B."/>
            <person name="Nagy L.G."/>
            <person name="Aury J.M."/>
            <person name="Wincker P."/>
            <person name="Grigoriev I.V."/>
            <person name="Bonfante P."/>
            <person name="Martin F.M."/>
        </authorList>
    </citation>
    <scope>NUCLEOTIDE SEQUENCE [LARGE SCALE GENOMIC DNA]</scope>
    <source>
        <strain evidence="2 3">120613-1</strain>
    </source>
</reference>
<organism evidence="2 3">
    <name type="scientific">Choiromyces venosus 120613-1</name>
    <dbReference type="NCBI Taxonomy" id="1336337"/>
    <lineage>
        <taxon>Eukaryota</taxon>
        <taxon>Fungi</taxon>
        <taxon>Dikarya</taxon>
        <taxon>Ascomycota</taxon>
        <taxon>Pezizomycotina</taxon>
        <taxon>Pezizomycetes</taxon>
        <taxon>Pezizales</taxon>
        <taxon>Tuberaceae</taxon>
        <taxon>Choiromyces</taxon>
    </lineage>
</organism>
<feature type="region of interest" description="Disordered" evidence="1">
    <location>
        <begin position="1"/>
        <end position="39"/>
    </location>
</feature>
<evidence type="ECO:0000256" key="1">
    <source>
        <dbReference type="SAM" id="MobiDB-lite"/>
    </source>
</evidence>
<gene>
    <name evidence="2" type="ORF">L873DRAFT_1599990</name>
</gene>
<dbReference type="OrthoDB" id="2157103at2759"/>
<dbReference type="AlphaFoldDB" id="A0A3N4JUI9"/>
<feature type="non-terminal residue" evidence="2">
    <location>
        <position position="1"/>
    </location>
</feature>
<evidence type="ECO:0000313" key="2">
    <source>
        <dbReference type="EMBL" id="RPB00689.1"/>
    </source>
</evidence>
<dbReference type="Proteomes" id="UP000276215">
    <property type="component" value="Unassembled WGS sequence"/>
</dbReference>
<sequence length="50" mass="5457">VVKTSAESDDGLRRKLEEISGDGGASGVETEDGKPVAMKRSVRNNMFRYI</sequence>
<dbReference type="EMBL" id="ML120378">
    <property type="protein sequence ID" value="RPB00689.1"/>
    <property type="molecule type" value="Genomic_DNA"/>
</dbReference>
<name>A0A3N4JUI9_9PEZI</name>